<evidence type="ECO:0000256" key="2">
    <source>
        <dbReference type="ARBA" id="ARBA00004613"/>
    </source>
</evidence>
<dbReference type="PANTHER" id="PTHR43730">
    <property type="entry name" value="BETA-MANNOSIDASE"/>
    <property type="match status" value="1"/>
</dbReference>
<evidence type="ECO:0000259" key="14">
    <source>
        <dbReference type="Pfam" id="PF17753"/>
    </source>
</evidence>
<evidence type="ECO:0000259" key="13">
    <source>
        <dbReference type="Pfam" id="PF00703"/>
    </source>
</evidence>
<dbReference type="Gene3D" id="2.60.40.10">
    <property type="entry name" value="Immunoglobulins"/>
    <property type="match status" value="3"/>
</dbReference>
<dbReference type="EC" id="3.2.1.25" evidence="5"/>
<sequence>MQTLNLNGIWRLSPLDSKAIAPHCSYFTEHEYIPCTLPGDIHSALLDADVIADPYVGQQELDIQWVGQHDWVLSKTFFIEKSVLAEGSPILTLKMADTIITLHLNGEEVGSTDNQFRRWRFDLGGKLKAGENTLNLTFTSAEKKATEVAETLPYPIPYSEYPVSAKHRNLVRKSQCHSGWDWGPCILAMGVYEPIELSFIDEGIIEQVNCETNKRGTDQWDAVVRVIYNAKQEQSLPCSATLAGVEQTGKAKMKQGLNRIEFRLQCKQVKQWWPNGEGKATLYPLQLKIGTQKVEKRIGFRTLQVRTETERDGGKPMVFNVNGRDIFAKGTNWIPLDALPSRLTADRYEYLLQSCVDANMNMIRVWGGGLYEKDVFYNLCDEKGLLVWQDCMFSCSMYPSNPEFLASVEAELRYQVPRLKDHPSLALWCGNNEDLGAISWYEESRKNHVRYVIDYDRLNEGVVGRVIKELDPQRQWWPSSPSAGENDYSDNWHDDSKGDMHFWSVWHEGKSFEEYYSINPRFVSEFGFQSFPLLDTIKSYATEEMCNLTSKVMEHHQKNPRGNSIIMENFTRYYRFPSSFAQMLYLSQVQQAKAMKMAIEYWRTTMPHCMGALYWQLNDNWPVASWSSIDYWGNWKLLHYAAKRFYSPALPIAFMKEDGIVEVYVVNDGPKEIKDAKLSVKFCTYEGKKLSKMEYRMDCKAKSSTHMCTINLHKKRNIDRENTFIYLKLKSDELYIENQLMLEKPKRSNLRNPEIKKEVTKTAGGFSVTVRCTYPAFEVALEAEGISGVFSDNLFAIRPTAQKIVTFKTRGEVTLEEFKKKLKIYDLWSSSH</sequence>
<gene>
    <name evidence="17" type="ORF">DYP60_06360</name>
</gene>
<accession>A0A372MHM7</accession>
<dbReference type="InterPro" id="IPR036156">
    <property type="entry name" value="Beta-gal/glucu_dom_sf"/>
</dbReference>
<evidence type="ECO:0000256" key="6">
    <source>
        <dbReference type="ARBA" id="ARBA00022525"/>
    </source>
</evidence>
<feature type="domain" description="Beta-mannosidase-like galactose-binding" evidence="16">
    <location>
        <begin position="30"/>
        <end position="192"/>
    </location>
</feature>
<protein>
    <recommendedName>
        <fullName evidence="11">Beta-mannosidase B</fullName>
        <ecNumber evidence="5">3.2.1.25</ecNumber>
    </recommendedName>
    <alternativeName>
        <fullName evidence="12">Mannanase B</fullName>
    </alternativeName>
</protein>
<feature type="domain" description="Glycoside hydrolase family 2 immunoglobulin-like beta-sandwich" evidence="13">
    <location>
        <begin position="207"/>
        <end position="301"/>
    </location>
</feature>
<evidence type="ECO:0000256" key="10">
    <source>
        <dbReference type="ARBA" id="ARBA00038429"/>
    </source>
</evidence>
<evidence type="ECO:0000256" key="1">
    <source>
        <dbReference type="ARBA" id="ARBA00000829"/>
    </source>
</evidence>
<dbReference type="EMBL" id="QUWK01000005">
    <property type="protein sequence ID" value="RFU95244.1"/>
    <property type="molecule type" value="Genomic_DNA"/>
</dbReference>
<dbReference type="PANTHER" id="PTHR43730:SF1">
    <property type="entry name" value="BETA-MANNOSIDASE"/>
    <property type="match status" value="1"/>
</dbReference>
<evidence type="ECO:0000256" key="4">
    <source>
        <dbReference type="ARBA" id="ARBA00011738"/>
    </source>
</evidence>
<comment type="pathway">
    <text evidence="3">Glycan metabolism; N-glycan degradation.</text>
</comment>
<evidence type="ECO:0000256" key="5">
    <source>
        <dbReference type="ARBA" id="ARBA00012754"/>
    </source>
</evidence>
<evidence type="ECO:0000313" key="17">
    <source>
        <dbReference type="EMBL" id="RFU95244.1"/>
    </source>
</evidence>
<dbReference type="Pfam" id="PF00703">
    <property type="entry name" value="Glyco_hydro_2"/>
    <property type="match status" value="1"/>
</dbReference>
<dbReference type="Pfam" id="PF17753">
    <property type="entry name" value="Ig_mannosidase"/>
    <property type="match status" value="1"/>
</dbReference>
<comment type="catalytic activity">
    <reaction evidence="1">
        <text>Hydrolysis of terminal, non-reducing beta-D-mannose residues in beta-D-mannosides.</text>
        <dbReference type="EC" id="3.2.1.25"/>
    </reaction>
</comment>
<evidence type="ECO:0000256" key="3">
    <source>
        <dbReference type="ARBA" id="ARBA00004740"/>
    </source>
</evidence>
<organism evidence="17 18">
    <name type="scientific">Sphaerochaeta halotolerans</name>
    <dbReference type="NCBI Taxonomy" id="2293840"/>
    <lineage>
        <taxon>Bacteria</taxon>
        <taxon>Pseudomonadati</taxon>
        <taxon>Spirochaetota</taxon>
        <taxon>Spirochaetia</taxon>
        <taxon>Spirochaetales</taxon>
        <taxon>Sphaerochaetaceae</taxon>
        <taxon>Sphaerochaeta</taxon>
    </lineage>
</organism>
<dbReference type="Proteomes" id="UP000264002">
    <property type="component" value="Unassembled WGS sequence"/>
</dbReference>
<dbReference type="RefSeq" id="WP_117330054.1">
    <property type="nucleotide sequence ID" value="NZ_QUWK01000005.1"/>
</dbReference>
<dbReference type="InterPro" id="IPR041447">
    <property type="entry name" value="Mannosidase_ig"/>
</dbReference>
<comment type="subunit">
    <text evidence="4">Homodimer.</text>
</comment>
<dbReference type="GO" id="GO:0005975">
    <property type="term" value="P:carbohydrate metabolic process"/>
    <property type="evidence" value="ECO:0007669"/>
    <property type="project" value="InterPro"/>
</dbReference>
<feature type="domain" description="Mannosidase Ig/CBM-like" evidence="15">
    <location>
        <begin position="660"/>
        <end position="746"/>
    </location>
</feature>
<comment type="caution">
    <text evidence="17">The sequence shown here is derived from an EMBL/GenBank/DDBJ whole genome shotgun (WGS) entry which is preliminary data.</text>
</comment>
<evidence type="ECO:0000259" key="15">
    <source>
        <dbReference type="Pfam" id="PF17786"/>
    </source>
</evidence>
<reference evidence="18" key="1">
    <citation type="submission" date="2018-08" db="EMBL/GenBank/DDBJ databases">
        <authorList>
            <person name="Grouzdev D.S."/>
            <person name="Krutkina M.S."/>
        </authorList>
    </citation>
    <scope>NUCLEOTIDE SEQUENCE [LARGE SCALE GENOMIC DNA]</scope>
    <source>
        <strain evidence="18">4-11</strain>
    </source>
</reference>
<dbReference type="Gene3D" id="3.20.20.80">
    <property type="entry name" value="Glycosidases"/>
    <property type="match status" value="1"/>
</dbReference>
<dbReference type="InterPro" id="IPR008979">
    <property type="entry name" value="Galactose-bd-like_sf"/>
</dbReference>
<dbReference type="InterPro" id="IPR050887">
    <property type="entry name" value="Beta-mannosidase_GH2"/>
</dbReference>
<reference evidence="17 18" key="2">
    <citation type="submission" date="2018-09" db="EMBL/GenBank/DDBJ databases">
        <title>Genome of Sphaerochaeta halotolerans strain 4-11.</title>
        <authorList>
            <person name="Nazina T.N."/>
            <person name="Sokolova D.S."/>
        </authorList>
    </citation>
    <scope>NUCLEOTIDE SEQUENCE [LARGE SCALE GENOMIC DNA]</scope>
    <source>
        <strain evidence="17 18">4-11</strain>
    </source>
</reference>
<dbReference type="Gene3D" id="2.60.120.260">
    <property type="entry name" value="Galactose-binding domain-like"/>
    <property type="match status" value="1"/>
</dbReference>
<proteinExistence type="inferred from homology"/>
<dbReference type="GO" id="GO:0005576">
    <property type="term" value="C:extracellular region"/>
    <property type="evidence" value="ECO:0007669"/>
    <property type="project" value="UniProtKB-SubCell"/>
</dbReference>
<keyword evidence="6" id="KW-0964">Secreted</keyword>
<evidence type="ECO:0000313" key="18">
    <source>
        <dbReference type="Proteomes" id="UP000264002"/>
    </source>
</evidence>
<evidence type="ECO:0000256" key="8">
    <source>
        <dbReference type="ARBA" id="ARBA00023180"/>
    </source>
</evidence>
<keyword evidence="7 17" id="KW-0378">Hydrolase</keyword>
<dbReference type="Pfam" id="PF22666">
    <property type="entry name" value="Glyco_hydro_2_N2"/>
    <property type="match status" value="1"/>
</dbReference>
<keyword evidence="8" id="KW-0325">Glycoprotein</keyword>
<dbReference type="SUPFAM" id="SSF49303">
    <property type="entry name" value="beta-Galactosidase/glucuronidase domain"/>
    <property type="match status" value="3"/>
</dbReference>
<dbReference type="SUPFAM" id="SSF51445">
    <property type="entry name" value="(Trans)glycosidases"/>
    <property type="match status" value="1"/>
</dbReference>
<evidence type="ECO:0000256" key="9">
    <source>
        <dbReference type="ARBA" id="ARBA00023295"/>
    </source>
</evidence>
<dbReference type="InterPro" id="IPR013783">
    <property type="entry name" value="Ig-like_fold"/>
</dbReference>
<comment type="similarity">
    <text evidence="10">Belongs to the glycosyl hydrolase 2 family. Beta-mannosidase B subfamily.</text>
</comment>
<evidence type="ECO:0000259" key="16">
    <source>
        <dbReference type="Pfam" id="PF22666"/>
    </source>
</evidence>
<keyword evidence="18" id="KW-1185">Reference proteome</keyword>
<name>A0A372MHM7_9SPIR</name>
<evidence type="ECO:0000256" key="12">
    <source>
        <dbReference type="ARBA" id="ARBA00041614"/>
    </source>
</evidence>
<dbReference type="AlphaFoldDB" id="A0A372MHM7"/>
<dbReference type="GO" id="GO:0004567">
    <property type="term" value="F:beta-mannosidase activity"/>
    <property type="evidence" value="ECO:0007669"/>
    <property type="project" value="UniProtKB-EC"/>
</dbReference>
<dbReference type="InterPro" id="IPR017853">
    <property type="entry name" value="GH"/>
</dbReference>
<evidence type="ECO:0000256" key="7">
    <source>
        <dbReference type="ARBA" id="ARBA00022801"/>
    </source>
</evidence>
<comment type="subcellular location">
    <subcellularLocation>
        <location evidence="2">Secreted</location>
    </subcellularLocation>
</comment>
<keyword evidence="9" id="KW-0326">Glycosidase</keyword>
<dbReference type="SUPFAM" id="SSF49785">
    <property type="entry name" value="Galactose-binding domain-like"/>
    <property type="match status" value="1"/>
</dbReference>
<evidence type="ECO:0000256" key="11">
    <source>
        <dbReference type="ARBA" id="ARBA00041069"/>
    </source>
</evidence>
<dbReference type="Pfam" id="PF17786">
    <property type="entry name" value="Mannosidase_ig"/>
    <property type="match status" value="1"/>
</dbReference>
<dbReference type="InterPro" id="IPR054593">
    <property type="entry name" value="Beta-mannosidase-like_N2"/>
</dbReference>
<dbReference type="FunFam" id="3.20.20.80:FF:000050">
    <property type="entry name" value="Beta-mannosidase B"/>
    <property type="match status" value="1"/>
</dbReference>
<dbReference type="InterPro" id="IPR041625">
    <property type="entry name" value="Beta-mannosidase_Ig"/>
</dbReference>
<feature type="domain" description="Beta-mannosidase Ig-fold" evidence="14">
    <location>
        <begin position="750"/>
        <end position="829"/>
    </location>
</feature>
<dbReference type="InterPro" id="IPR006102">
    <property type="entry name" value="Ig-like_GH2"/>
</dbReference>
<dbReference type="GO" id="GO:0006516">
    <property type="term" value="P:glycoprotein catabolic process"/>
    <property type="evidence" value="ECO:0007669"/>
    <property type="project" value="TreeGrafter"/>
</dbReference>